<feature type="region of interest" description="Disordered" evidence="1">
    <location>
        <begin position="113"/>
        <end position="135"/>
    </location>
</feature>
<dbReference type="AlphaFoldDB" id="A1RDG8"/>
<dbReference type="InterPro" id="IPR014710">
    <property type="entry name" value="RmlC-like_jellyroll"/>
</dbReference>
<evidence type="ECO:0008006" key="4">
    <source>
        <dbReference type="Google" id="ProtNLM"/>
    </source>
</evidence>
<name>A1RDG8_PAEAT</name>
<accession>A1RDG8</accession>
<sequence length="135" mass="15353">MSEETSSFPPTPGDTLIFENDRVRVWSMTLPPNGMFDYHQHFHDHIILWPEAGHVQGQELGDEEWSLEQVAQPGYVAFKTVGRSGPIPPHRVRNLDDKPSTHYIIELISEESPSDRDLPTVSNDLGSVTDLRNKY</sequence>
<keyword evidence="2" id="KW-0614">Plasmid</keyword>
<dbReference type="KEGG" id="aau:AAur_pTC20119"/>
<dbReference type="EMBL" id="CP000476">
    <property type="protein sequence ID" value="ABM10663.1"/>
    <property type="molecule type" value="Genomic_DNA"/>
</dbReference>
<evidence type="ECO:0000313" key="3">
    <source>
        <dbReference type="Proteomes" id="UP000000637"/>
    </source>
</evidence>
<dbReference type="SUPFAM" id="SSF51182">
    <property type="entry name" value="RmlC-like cupins"/>
    <property type="match status" value="1"/>
</dbReference>
<proteinExistence type="predicted"/>
<gene>
    <name evidence="2" type="ordered locus">AAur_pTC20119</name>
</gene>
<evidence type="ECO:0000256" key="1">
    <source>
        <dbReference type="SAM" id="MobiDB-lite"/>
    </source>
</evidence>
<dbReference type="Proteomes" id="UP000000637">
    <property type="component" value="Plasmid pTC2"/>
</dbReference>
<dbReference type="InterPro" id="IPR011051">
    <property type="entry name" value="RmlC_Cupin_sf"/>
</dbReference>
<geneLocation type="plasmid" evidence="2 3">
    <name>pTC2</name>
</geneLocation>
<dbReference type="RefSeq" id="WP_011777187.1">
    <property type="nucleotide sequence ID" value="NC_008713.1"/>
</dbReference>
<organism evidence="2 3">
    <name type="scientific">Paenarthrobacter aurescens (strain TC1)</name>
    <dbReference type="NCBI Taxonomy" id="290340"/>
    <lineage>
        <taxon>Bacteria</taxon>
        <taxon>Bacillati</taxon>
        <taxon>Actinomycetota</taxon>
        <taxon>Actinomycetes</taxon>
        <taxon>Micrococcales</taxon>
        <taxon>Micrococcaceae</taxon>
        <taxon>Paenarthrobacter</taxon>
    </lineage>
</organism>
<evidence type="ECO:0000313" key="2">
    <source>
        <dbReference type="EMBL" id="ABM10663.1"/>
    </source>
</evidence>
<dbReference type="eggNOG" id="COG1917">
    <property type="taxonomic scope" value="Bacteria"/>
</dbReference>
<reference evidence="2 3" key="1">
    <citation type="journal article" date="2006" name="PLoS Genet.">
        <title>Secrets of soil survival revealed by the genome sequence of Arthrobacter aurescens TC1.</title>
        <authorList>
            <person name="Mongodin E.F."/>
            <person name="Shapir N."/>
            <person name="Daugherty S.C."/>
            <person name="DeBoy R.T."/>
            <person name="Emerson J.B."/>
            <person name="Shvartzbeyn A."/>
            <person name="Radune D."/>
            <person name="Vamathevan J."/>
            <person name="Riggs F."/>
            <person name="Grinberg V."/>
            <person name="Khouri H."/>
            <person name="Wackett L.P."/>
            <person name="Nelson K.E."/>
            <person name="Sadowsky M.J."/>
        </authorList>
    </citation>
    <scope>NUCLEOTIDE SEQUENCE [LARGE SCALE GENOMIC DNA]</scope>
    <source>
        <strain evidence="2 3">TC1</strain>
    </source>
</reference>
<dbReference type="Gene3D" id="2.60.120.10">
    <property type="entry name" value="Jelly Rolls"/>
    <property type="match status" value="1"/>
</dbReference>
<protein>
    <recommendedName>
        <fullName evidence="4">Cupin</fullName>
    </recommendedName>
</protein>
<dbReference type="HOGENOM" id="CLU_130991_1_0_11"/>
<dbReference type="OrthoDB" id="7060081at2"/>
<keyword evidence="3" id="KW-1185">Reference proteome</keyword>